<protein>
    <submittedName>
        <fullName evidence="16">TonB-dependent siderophore receptor</fullName>
    </submittedName>
</protein>
<dbReference type="PANTHER" id="PTHR32552">
    <property type="entry name" value="FERRICHROME IRON RECEPTOR-RELATED"/>
    <property type="match status" value="1"/>
</dbReference>
<dbReference type="GO" id="GO:0015344">
    <property type="term" value="F:siderophore uptake transmembrane transporter activity"/>
    <property type="evidence" value="ECO:0007669"/>
    <property type="project" value="TreeGrafter"/>
</dbReference>
<keyword evidence="3 10" id="KW-0813">Transport</keyword>
<dbReference type="OrthoDB" id="9760333at2"/>
<reference evidence="16 17" key="1">
    <citation type="submission" date="2018-06" db="EMBL/GenBank/DDBJ databases">
        <title>Draft Whole-Genome Sequence of the purple photosynthetic bacterium Rhodospeudomonas palustris XCP.</title>
        <authorList>
            <person name="Rayyan A."/>
            <person name="Meyer T.E."/>
            <person name="Kyndt J.A."/>
        </authorList>
    </citation>
    <scope>NUCLEOTIDE SEQUENCE [LARGE SCALE GENOMIC DNA]</scope>
    <source>
        <strain evidence="16 17">XCP</strain>
    </source>
</reference>
<dbReference type="InterPro" id="IPR010105">
    <property type="entry name" value="TonB_sidphr_rcpt"/>
</dbReference>
<proteinExistence type="inferred from homology"/>
<sequence length="751" mass="80565">MSRCRALGGASLVVLSAWLAASPTSSHAQSAQPLPSVTVDAPRTARSKPAVAPRRSAARTAARARAAAARPQPAPDRAASRSSASDRPAPFAGGQVARGALLGMLGNTDTFRSPFSTASYTNEAIRNQQAATVADAMLLDPSVRVTSPVGGLVDSFYIRGFPIAEGTAGEVAFDGVYGIAPNFRIFNDYVDRIEVFKGPAAMLSGVSPNGGVGGVINVVPKRAETDLSRIGVGYASKGFAYTNLDVARRFGDQREFGLRFTGKLGGGDTAIDHQNDRLQVGSLAFDYQGERYRTWIYALTQNEHITAPVRPFFTASGVAVPPAPVGSNNLTQTWEWSRTRESSALWKNEFDLTDSVTVFGNVGGSKTNVERFFGLPTILNSRGDTSTTAQYYNLDVDRFTFDGGVRAKFDTGFVRHAVTVQGSHYQDEQYRAFPSGQSYLSNLYTPLVQPEQTYTVPAFKPRLSDTRLNGAAIADTMSVLDERVMLTLGVRRQQVIAHNYSTTTGALTTSYDQSATTPMAGLVIRPIEHLSVYANYIEGLSRGDVAPISASNSGEVLAPYRTKQYEAGVKLDLGRIGTTFALFQITKPNGELNAGVYSAGGEQRVRGAEFTVFGEIAPHLRAVGGVTLFDAEVTRTATAANLGKTPIGVPTTQVNLTGEWDLPGLRAMTLVGTVVYTGRQYVNNSNTQVLPDWTRVDLGVRYVTMIEGRKTTLRGTVQNVAGTNYWAGVASFGTMALGAPRTYLVSLDVEL</sequence>
<evidence type="ECO:0000256" key="10">
    <source>
        <dbReference type="PROSITE-ProRule" id="PRU01360"/>
    </source>
</evidence>
<gene>
    <name evidence="16" type="ORF">DNX69_21075</name>
</gene>
<feature type="compositionally biased region" description="Polar residues" evidence="12">
    <location>
        <begin position="24"/>
        <end position="35"/>
    </location>
</feature>
<keyword evidence="5 10" id="KW-0812">Transmembrane</keyword>
<dbReference type="InterPro" id="IPR036942">
    <property type="entry name" value="Beta-barrel_TonB_sf"/>
</dbReference>
<evidence type="ECO:0000256" key="9">
    <source>
        <dbReference type="ARBA" id="ARBA00023237"/>
    </source>
</evidence>
<dbReference type="PANTHER" id="PTHR32552:SF82">
    <property type="entry name" value="FCUA PROTEIN"/>
    <property type="match status" value="1"/>
</dbReference>
<evidence type="ECO:0000256" key="4">
    <source>
        <dbReference type="ARBA" id="ARBA00022452"/>
    </source>
</evidence>
<dbReference type="NCBIfam" id="TIGR01783">
    <property type="entry name" value="TonB-siderophor"/>
    <property type="match status" value="1"/>
</dbReference>
<evidence type="ECO:0000313" key="16">
    <source>
        <dbReference type="EMBL" id="PZA09847.1"/>
    </source>
</evidence>
<evidence type="ECO:0000256" key="13">
    <source>
        <dbReference type="SAM" id="SignalP"/>
    </source>
</evidence>
<keyword evidence="6 11" id="KW-0798">TonB box</keyword>
<dbReference type="Pfam" id="PF00593">
    <property type="entry name" value="TonB_dep_Rec_b-barrel"/>
    <property type="match status" value="1"/>
</dbReference>
<comment type="similarity">
    <text evidence="2 10 11">Belongs to the TonB-dependent receptor family.</text>
</comment>
<evidence type="ECO:0000256" key="1">
    <source>
        <dbReference type="ARBA" id="ARBA00004571"/>
    </source>
</evidence>
<feature type="domain" description="TonB-dependent receptor-like beta-barrel" evidence="14">
    <location>
        <begin position="313"/>
        <end position="720"/>
    </location>
</feature>
<evidence type="ECO:0000259" key="14">
    <source>
        <dbReference type="Pfam" id="PF00593"/>
    </source>
</evidence>
<feature type="domain" description="TonB-dependent receptor plug" evidence="15">
    <location>
        <begin position="112"/>
        <end position="212"/>
    </location>
</feature>
<dbReference type="GO" id="GO:0015891">
    <property type="term" value="P:siderophore transport"/>
    <property type="evidence" value="ECO:0007669"/>
    <property type="project" value="InterPro"/>
</dbReference>
<dbReference type="GO" id="GO:0038023">
    <property type="term" value="F:signaling receptor activity"/>
    <property type="evidence" value="ECO:0007669"/>
    <property type="project" value="InterPro"/>
</dbReference>
<evidence type="ECO:0000256" key="6">
    <source>
        <dbReference type="ARBA" id="ARBA00023077"/>
    </source>
</evidence>
<evidence type="ECO:0000259" key="15">
    <source>
        <dbReference type="Pfam" id="PF07715"/>
    </source>
</evidence>
<dbReference type="Pfam" id="PF07715">
    <property type="entry name" value="Plug"/>
    <property type="match status" value="1"/>
</dbReference>
<keyword evidence="9 10" id="KW-0998">Cell outer membrane</keyword>
<name>A0A323UCE8_RHOPL</name>
<evidence type="ECO:0000313" key="17">
    <source>
        <dbReference type="Proteomes" id="UP000248134"/>
    </source>
</evidence>
<feature type="signal peptide" evidence="13">
    <location>
        <begin position="1"/>
        <end position="28"/>
    </location>
</feature>
<dbReference type="CDD" id="cd01347">
    <property type="entry name" value="ligand_gated_channel"/>
    <property type="match status" value="1"/>
</dbReference>
<dbReference type="PROSITE" id="PS52016">
    <property type="entry name" value="TONB_DEPENDENT_REC_3"/>
    <property type="match status" value="1"/>
</dbReference>
<keyword evidence="13" id="KW-0732">Signal</keyword>
<keyword evidence="4 10" id="KW-1134">Transmembrane beta strand</keyword>
<keyword evidence="7 10" id="KW-0472">Membrane</keyword>
<accession>A0A323UCE8</accession>
<dbReference type="InterPro" id="IPR000531">
    <property type="entry name" value="Beta-barrel_TonB"/>
</dbReference>
<dbReference type="Gene3D" id="2.170.130.10">
    <property type="entry name" value="TonB-dependent receptor, plug domain"/>
    <property type="match status" value="1"/>
</dbReference>
<dbReference type="Proteomes" id="UP000248134">
    <property type="component" value="Unassembled WGS sequence"/>
</dbReference>
<comment type="caution">
    <text evidence="16">The sequence shown here is derived from an EMBL/GenBank/DDBJ whole genome shotgun (WGS) entry which is preliminary data.</text>
</comment>
<dbReference type="Gene3D" id="2.40.170.20">
    <property type="entry name" value="TonB-dependent receptor, beta-barrel domain"/>
    <property type="match status" value="1"/>
</dbReference>
<evidence type="ECO:0000256" key="7">
    <source>
        <dbReference type="ARBA" id="ARBA00023136"/>
    </source>
</evidence>
<dbReference type="GO" id="GO:0009279">
    <property type="term" value="C:cell outer membrane"/>
    <property type="evidence" value="ECO:0007669"/>
    <property type="project" value="UniProtKB-SubCell"/>
</dbReference>
<feature type="chain" id="PRO_5016415166" evidence="13">
    <location>
        <begin position="29"/>
        <end position="751"/>
    </location>
</feature>
<evidence type="ECO:0000256" key="12">
    <source>
        <dbReference type="SAM" id="MobiDB-lite"/>
    </source>
</evidence>
<keyword evidence="8 16" id="KW-0675">Receptor</keyword>
<dbReference type="InterPro" id="IPR012910">
    <property type="entry name" value="Plug_dom"/>
</dbReference>
<organism evidence="16 17">
    <name type="scientific">Rhodopseudomonas palustris</name>
    <dbReference type="NCBI Taxonomy" id="1076"/>
    <lineage>
        <taxon>Bacteria</taxon>
        <taxon>Pseudomonadati</taxon>
        <taxon>Pseudomonadota</taxon>
        <taxon>Alphaproteobacteria</taxon>
        <taxon>Hyphomicrobiales</taxon>
        <taxon>Nitrobacteraceae</taxon>
        <taxon>Rhodopseudomonas</taxon>
    </lineage>
</organism>
<evidence type="ECO:0000256" key="3">
    <source>
        <dbReference type="ARBA" id="ARBA00022448"/>
    </source>
</evidence>
<evidence type="ECO:0000256" key="2">
    <source>
        <dbReference type="ARBA" id="ARBA00009810"/>
    </source>
</evidence>
<dbReference type="EMBL" id="QKQS01000026">
    <property type="protein sequence ID" value="PZA09847.1"/>
    <property type="molecule type" value="Genomic_DNA"/>
</dbReference>
<feature type="region of interest" description="Disordered" evidence="12">
    <location>
        <begin position="24"/>
        <end position="92"/>
    </location>
</feature>
<dbReference type="InterPro" id="IPR039426">
    <property type="entry name" value="TonB-dep_rcpt-like"/>
</dbReference>
<evidence type="ECO:0000256" key="11">
    <source>
        <dbReference type="RuleBase" id="RU003357"/>
    </source>
</evidence>
<evidence type="ECO:0000256" key="5">
    <source>
        <dbReference type="ARBA" id="ARBA00022692"/>
    </source>
</evidence>
<dbReference type="SUPFAM" id="SSF56935">
    <property type="entry name" value="Porins"/>
    <property type="match status" value="1"/>
</dbReference>
<feature type="compositionally biased region" description="Low complexity" evidence="12">
    <location>
        <begin position="47"/>
        <end position="92"/>
    </location>
</feature>
<dbReference type="AlphaFoldDB" id="A0A323UCE8"/>
<dbReference type="InterPro" id="IPR037066">
    <property type="entry name" value="Plug_dom_sf"/>
</dbReference>
<comment type="subcellular location">
    <subcellularLocation>
        <location evidence="1 10">Cell outer membrane</location>
        <topology evidence="1 10">Multi-pass membrane protein</topology>
    </subcellularLocation>
</comment>
<evidence type="ECO:0000256" key="8">
    <source>
        <dbReference type="ARBA" id="ARBA00023170"/>
    </source>
</evidence>